<dbReference type="InterPro" id="IPR029033">
    <property type="entry name" value="His_PPase_superfam"/>
</dbReference>
<feature type="region of interest" description="Disordered" evidence="3">
    <location>
        <begin position="1"/>
        <end position="52"/>
    </location>
</feature>
<dbReference type="Proteomes" id="UP001306508">
    <property type="component" value="Unassembled WGS sequence"/>
</dbReference>
<feature type="region of interest" description="Disordered" evidence="3">
    <location>
        <begin position="781"/>
        <end position="807"/>
    </location>
</feature>
<evidence type="ECO:0000313" key="6">
    <source>
        <dbReference type="Proteomes" id="UP001306508"/>
    </source>
</evidence>
<dbReference type="InterPro" id="IPR013079">
    <property type="entry name" value="6Phosfructo_kin"/>
</dbReference>
<name>A0AAN7W3A2_9SACH</name>
<dbReference type="GO" id="GO:0006000">
    <property type="term" value="P:fructose metabolic process"/>
    <property type="evidence" value="ECO:0007669"/>
    <property type="project" value="InterPro"/>
</dbReference>
<dbReference type="FunFam" id="3.40.50.300:FF:001101">
    <property type="entry name" value="6-phosphofructo-2-kinase 1"/>
    <property type="match status" value="1"/>
</dbReference>
<dbReference type="Pfam" id="PF00300">
    <property type="entry name" value="His_Phos_1"/>
    <property type="match status" value="1"/>
</dbReference>
<evidence type="ECO:0000259" key="4">
    <source>
        <dbReference type="Pfam" id="PF01591"/>
    </source>
</evidence>
<feature type="compositionally biased region" description="Polar residues" evidence="3">
    <location>
        <begin position="112"/>
        <end position="121"/>
    </location>
</feature>
<dbReference type="Pfam" id="PF01591">
    <property type="entry name" value="6PF2K"/>
    <property type="match status" value="1"/>
</dbReference>
<evidence type="ECO:0000256" key="1">
    <source>
        <dbReference type="ARBA" id="ARBA00022741"/>
    </source>
</evidence>
<evidence type="ECO:0000313" key="5">
    <source>
        <dbReference type="EMBL" id="KAK5780276.1"/>
    </source>
</evidence>
<dbReference type="SMART" id="SM00855">
    <property type="entry name" value="PGAM"/>
    <property type="match status" value="1"/>
</dbReference>
<proteinExistence type="predicted"/>
<dbReference type="GO" id="GO:0005829">
    <property type="term" value="C:cytosol"/>
    <property type="evidence" value="ECO:0007669"/>
    <property type="project" value="TreeGrafter"/>
</dbReference>
<comment type="caution">
    <text evidence="5">The sequence shown here is derived from an EMBL/GenBank/DDBJ whole genome shotgun (WGS) entry which is preliminary data.</text>
</comment>
<gene>
    <name evidence="5" type="ORF">RI543_002315</name>
</gene>
<dbReference type="GO" id="GO:0005524">
    <property type="term" value="F:ATP binding"/>
    <property type="evidence" value="ECO:0007669"/>
    <property type="project" value="UniProtKB-KW"/>
</dbReference>
<keyword evidence="6" id="KW-1185">Reference proteome</keyword>
<dbReference type="InterPro" id="IPR013078">
    <property type="entry name" value="His_Pase_superF_clade-1"/>
</dbReference>
<dbReference type="PANTHER" id="PTHR10606">
    <property type="entry name" value="6-PHOSPHOFRUCTO-2-KINASE/FRUCTOSE-2,6-BISPHOSPHATASE"/>
    <property type="match status" value="1"/>
</dbReference>
<dbReference type="AlphaFoldDB" id="A0AAN7W3A2"/>
<protein>
    <recommendedName>
        <fullName evidence="4">6-phosphofructo-2-kinase domain-containing protein</fullName>
    </recommendedName>
</protein>
<dbReference type="GO" id="GO:0003873">
    <property type="term" value="F:6-phosphofructo-2-kinase activity"/>
    <property type="evidence" value="ECO:0007669"/>
    <property type="project" value="InterPro"/>
</dbReference>
<dbReference type="PRINTS" id="PR00991">
    <property type="entry name" value="6PFRUCTKNASE"/>
</dbReference>
<evidence type="ECO:0000256" key="2">
    <source>
        <dbReference type="ARBA" id="ARBA00022840"/>
    </source>
</evidence>
<dbReference type="SUPFAM" id="SSF52540">
    <property type="entry name" value="P-loop containing nucleoside triphosphate hydrolases"/>
    <property type="match status" value="1"/>
</dbReference>
<feature type="domain" description="6-phosphofructo-2-kinase" evidence="4">
    <location>
        <begin position="161"/>
        <end position="379"/>
    </location>
</feature>
<feature type="compositionally biased region" description="Low complexity" evidence="3">
    <location>
        <begin position="648"/>
        <end position="677"/>
    </location>
</feature>
<keyword evidence="2" id="KW-0067">ATP-binding</keyword>
<evidence type="ECO:0000256" key="3">
    <source>
        <dbReference type="SAM" id="MobiDB-lite"/>
    </source>
</evidence>
<dbReference type="EMBL" id="JAWIZZ010000043">
    <property type="protein sequence ID" value="KAK5780276.1"/>
    <property type="molecule type" value="Genomic_DNA"/>
</dbReference>
<dbReference type="Gene3D" id="3.40.50.300">
    <property type="entry name" value="P-loop containing nucleotide triphosphate hydrolases"/>
    <property type="match status" value="1"/>
</dbReference>
<keyword evidence="1" id="KW-0547">Nucleotide-binding</keyword>
<dbReference type="CDD" id="cd07040">
    <property type="entry name" value="HP"/>
    <property type="match status" value="1"/>
</dbReference>
<dbReference type="SUPFAM" id="SSF53254">
    <property type="entry name" value="Phosphoglycerate mutase-like"/>
    <property type="match status" value="1"/>
</dbReference>
<organism evidence="5 6">
    <name type="scientific">Arxiozyma heterogenica</name>
    <dbReference type="NCBI Taxonomy" id="278026"/>
    <lineage>
        <taxon>Eukaryota</taxon>
        <taxon>Fungi</taxon>
        <taxon>Dikarya</taxon>
        <taxon>Ascomycota</taxon>
        <taxon>Saccharomycotina</taxon>
        <taxon>Saccharomycetes</taxon>
        <taxon>Saccharomycetales</taxon>
        <taxon>Saccharomycetaceae</taxon>
        <taxon>Arxiozyma</taxon>
    </lineage>
</organism>
<feature type="region of interest" description="Disordered" evidence="3">
    <location>
        <begin position="648"/>
        <end position="678"/>
    </location>
</feature>
<dbReference type="GO" id="GO:0006003">
    <property type="term" value="P:fructose 2,6-bisphosphate metabolic process"/>
    <property type="evidence" value="ECO:0007669"/>
    <property type="project" value="InterPro"/>
</dbReference>
<sequence length="870" mass="98985">MGTKRFGIAKKHSVNNEESQCRPLPAFQRRPPSDTPIATTSNTPTGSYETTPAISPEASAIFGDLEKNIDSSKIQINETVPNNNILHNDNNTSNDNTQNIISTSNILELNRTENSTTTLNESGVLDSQDKDKPQSTQRRVTSTLNVPGLTKSKLSPDGIISKAEAGSKLVIIMVGLPATGKSYITNKLSRYLNYSMYYCKVFNVGNTRRRYAKEHKIGDQDSNFFDPKNIEANSLRDKWALDTLDELLDYLLEGVGSVAIFDATNTTRARRKLLVDKIQSRNDQLNILFLESICTDESVVEANIRLKLFGPDYKGKDPEDSLLDFKQRLKNYLEAYETIEDNEDVQYLKMIDIGKKFVSYNIEGFLASQTVYYLLNFNLSYRQIWITRNGESEDNVKGKIGGDSSLTVRGEKYSKALYRFIDKQKRLLYEAELKQFAQNMNKNEDSRNHTITSYKRKNKKGLYFKDFFVWTSMRKRAIQTGKYFDINEYPLKEMKMLDEINAGSFEGLTYQKFEEAYPAEFERRQRDKLRYKFPGIGGESYLDVINRLRTVIAEIERIEDNVLIITHHVVARTLLGYFMNLGFQDITELDIPLHCVYCLEPMPYGIRWSLYEYNEESDTFHKVPQSELNVTRIKQMGLVHREKHFSLVPTAPSSRSSSMASVPSNHTTSSTPLPSSLENQNSEIDFSIKLSHSPFLKKSESPSTGNNNIKDIPLRSNINPLRTINILESSRDGSSRLPVKIPNFPSTAFSLLNNENIAYTNNPLNNMTNISTTITPTITCDNDNDNDNDNNNNNNNNNKDNHDDNADIDKKLAQSPVSIISSLNSTSSKAEESQSTNDNVASKETLHNIEHLQDEFEQLKLSNSQMYERL</sequence>
<feature type="compositionally biased region" description="Low complexity" evidence="3">
    <location>
        <begin position="789"/>
        <end position="798"/>
    </location>
</feature>
<feature type="region of interest" description="Disordered" evidence="3">
    <location>
        <begin position="112"/>
        <end position="140"/>
    </location>
</feature>
<dbReference type="PANTHER" id="PTHR10606:SF32">
    <property type="entry name" value="6-PHOSPHOFRUCTO-2-KINASE 1"/>
    <property type="match status" value="1"/>
</dbReference>
<dbReference type="InterPro" id="IPR027417">
    <property type="entry name" value="P-loop_NTPase"/>
</dbReference>
<dbReference type="Gene3D" id="3.40.50.1240">
    <property type="entry name" value="Phosphoglycerate mutase-like"/>
    <property type="match status" value="1"/>
</dbReference>
<accession>A0AAN7W3A2</accession>
<feature type="compositionally biased region" description="Polar residues" evidence="3">
    <location>
        <begin position="36"/>
        <end position="52"/>
    </location>
</feature>
<dbReference type="InterPro" id="IPR003094">
    <property type="entry name" value="6Pfruct_kin"/>
</dbReference>
<reference evidence="6" key="1">
    <citation type="submission" date="2023-07" db="EMBL/GenBank/DDBJ databases">
        <title>A draft genome of Kazachstania heterogenica Y-27499.</title>
        <authorList>
            <person name="Donic C."/>
            <person name="Kralova J.S."/>
            <person name="Fidel L."/>
            <person name="Ben-Dor S."/>
            <person name="Jung S."/>
        </authorList>
    </citation>
    <scope>NUCLEOTIDE SEQUENCE [LARGE SCALE GENOMIC DNA]</scope>
    <source>
        <strain evidence="6">Y27499</strain>
    </source>
</reference>